<evidence type="ECO:0008006" key="5">
    <source>
        <dbReference type="Google" id="ProtNLM"/>
    </source>
</evidence>
<evidence type="ECO:0000259" key="1">
    <source>
        <dbReference type="Pfam" id="PF13952"/>
    </source>
</evidence>
<reference evidence="3" key="1">
    <citation type="submission" date="2019-12" db="EMBL/GenBank/DDBJ databases">
        <authorList>
            <person name="Scholes J."/>
        </authorList>
    </citation>
    <scope>NUCLEOTIDE SEQUENCE</scope>
</reference>
<dbReference type="AlphaFoldDB" id="A0A9N7NFF3"/>
<evidence type="ECO:0000313" key="3">
    <source>
        <dbReference type="EMBL" id="CAA0829472.1"/>
    </source>
</evidence>
<evidence type="ECO:0000313" key="4">
    <source>
        <dbReference type="Proteomes" id="UP001153555"/>
    </source>
</evidence>
<keyword evidence="4" id="KW-1185">Reference proteome</keyword>
<name>A0A9N7NFF3_STRHE</name>
<dbReference type="PANTHER" id="PTHR48258">
    <property type="entry name" value="DUF4218 DOMAIN-CONTAINING PROTEIN-RELATED"/>
    <property type="match status" value="1"/>
</dbReference>
<proteinExistence type="predicted"/>
<sequence length="295" mass="33706">MLEKIFPPSFFDIMMHLPIHLVDEVKLSGPVSGWWMFGPERYLGKLKEYVKNRSRPEGSIAEGYLAEEGLIFCSRYLPDGAKKKSKGFNRKSVEVDACDDVSIIFPKVGHPLGRKKRGKKGAFSLDSNTQNLAHRTKDNNPRVDGVNYYGRINDIIEIDYWGSFSVVLFNCEWFQEENDSYGLTRVNFNKLCYEDDPFVLASQVNQVFYVKDAIEDGCYYAMKKLAKDFTNMKDQTEDTYFIESSEYVEDTSVSMLNGNDENSWSREGAPPVILDDLHAIQNQEPNSESDDTGLI</sequence>
<dbReference type="Pfam" id="PF13960">
    <property type="entry name" value="DUF4218"/>
    <property type="match status" value="1"/>
</dbReference>
<dbReference type="InterPro" id="IPR025452">
    <property type="entry name" value="DUF4218"/>
</dbReference>
<dbReference type="Proteomes" id="UP001153555">
    <property type="component" value="Unassembled WGS sequence"/>
</dbReference>
<feature type="domain" description="DUF4216" evidence="1">
    <location>
        <begin position="156"/>
        <end position="215"/>
    </location>
</feature>
<dbReference type="EMBL" id="CACSLK010027773">
    <property type="protein sequence ID" value="CAA0829472.1"/>
    <property type="molecule type" value="Genomic_DNA"/>
</dbReference>
<organism evidence="3 4">
    <name type="scientific">Striga hermonthica</name>
    <name type="common">Purple witchweed</name>
    <name type="synonym">Buchnera hermonthica</name>
    <dbReference type="NCBI Taxonomy" id="68872"/>
    <lineage>
        <taxon>Eukaryota</taxon>
        <taxon>Viridiplantae</taxon>
        <taxon>Streptophyta</taxon>
        <taxon>Embryophyta</taxon>
        <taxon>Tracheophyta</taxon>
        <taxon>Spermatophyta</taxon>
        <taxon>Magnoliopsida</taxon>
        <taxon>eudicotyledons</taxon>
        <taxon>Gunneridae</taxon>
        <taxon>Pentapetalae</taxon>
        <taxon>asterids</taxon>
        <taxon>lamiids</taxon>
        <taxon>Lamiales</taxon>
        <taxon>Orobanchaceae</taxon>
        <taxon>Buchnereae</taxon>
        <taxon>Striga</taxon>
    </lineage>
</organism>
<evidence type="ECO:0000259" key="2">
    <source>
        <dbReference type="Pfam" id="PF13960"/>
    </source>
</evidence>
<dbReference type="OrthoDB" id="1722527at2759"/>
<feature type="domain" description="DUF4218" evidence="2">
    <location>
        <begin position="2"/>
        <end position="85"/>
    </location>
</feature>
<dbReference type="Pfam" id="PF13952">
    <property type="entry name" value="DUF4216"/>
    <property type="match status" value="1"/>
</dbReference>
<comment type="caution">
    <text evidence="3">The sequence shown here is derived from an EMBL/GenBank/DDBJ whole genome shotgun (WGS) entry which is preliminary data.</text>
</comment>
<dbReference type="InterPro" id="IPR025312">
    <property type="entry name" value="DUF4216"/>
</dbReference>
<dbReference type="PANTHER" id="PTHR48258:SF8">
    <property type="entry name" value="DUF4216 DOMAIN-CONTAINING PROTEIN"/>
    <property type="match status" value="1"/>
</dbReference>
<protein>
    <recommendedName>
        <fullName evidence="5">DUF4218 domain-containing protein</fullName>
    </recommendedName>
</protein>
<gene>
    <name evidence="3" type="ORF">SHERM_25044</name>
</gene>
<accession>A0A9N7NFF3</accession>